<dbReference type="GO" id="GO:0003676">
    <property type="term" value="F:nucleic acid binding"/>
    <property type="evidence" value="ECO:0007669"/>
    <property type="project" value="InterPro"/>
</dbReference>
<reference evidence="2" key="1">
    <citation type="submission" date="2020-02" db="EMBL/GenBank/DDBJ databases">
        <authorList>
            <person name="Scholz U."/>
            <person name="Mascher M."/>
            <person name="Fiebig A."/>
        </authorList>
    </citation>
    <scope>NUCLEOTIDE SEQUENCE</scope>
</reference>
<dbReference type="InterPro" id="IPR036397">
    <property type="entry name" value="RNaseH_sf"/>
</dbReference>
<dbReference type="Proteomes" id="UP000663760">
    <property type="component" value="Chromosome 15"/>
</dbReference>
<dbReference type="InterPro" id="IPR044730">
    <property type="entry name" value="RNase_H-like_dom_plant"/>
</dbReference>
<feature type="domain" description="RNase H type-1" evidence="1">
    <location>
        <begin position="4"/>
        <end position="87"/>
    </location>
</feature>
<keyword evidence="3" id="KW-1185">Reference proteome</keyword>
<name>A0A7I8LEV7_SPIIN</name>
<proteinExistence type="predicted"/>
<dbReference type="Gene3D" id="3.30.420.10">
    <property type="entry name" value="Ribonuclease H-like superfamily/Ribonuclease H"/>
    <property type="match status" value="1"/>
</dbReference>
<dbReference type="GO" id="GO:0004523">
    <property type="term" value="F:RNA-DNA hybrid ribonuclease activity"/>
    <property type="evidence" value="ECO:0007669"/>
    <property type="project" value="InterPro"/>
</dbReference>
<dbReference type="PANTHER" id="PTHR47723">
    <property type="entry name" value="OS05G0353850 PROTEIN"/>
    <property type="match status" value="1"/>
</dbReference>
<evidence type="ECO:0000259" key="1">
    <source>
        <dbReference type="Pfam" id="PF13456"/>
    </source>
</evidence>
<dbReference type="PANTHER" id="PTHR47723:SF19">
    <property type="entry name" value="POLYNUCLEOTIDYL TRANSFERASE, RIBONUCLEASE H-LIKE SUPERFAMILY PROTEIN"/>
    <property type="match status" value="1"/>
</dbReference>
<evidence type="ECO:0000313" key="3">
    <source>
        <dbReference type="Proteomes" id="UP000663760"/>
    </source>
</evidence>
<accession>A0A7I8LEV7</accession>
<dbReference type="AlphaFoldDB" id="A0A7I8LEV7"/>
<dbReference type="InterPro" id="IPR053151">
    <property type="entry name" value="RNase_H-like"/>
</dbReference>
<organism evidence="2 3">
    <name type="scientific">Spirodela intermedia</name>
    <name type="common">Intermediate duckweed</name>
    <dbReference type="NCBI Taxonomy" id="51605"/>
    <lineage>
        <taxon>Eukaryota</taxon>
        <taxon>Viridiplantae</taxon>
        <taxon>Streptophyta</taxon>
        <taxon>Embryophyta</taxon>
        <taxon>Tracheophyta</taxon>
        <taxon>Spermatophyta</taxon>
        <taxon>Magnoliopsida</taxon>
        <taxon>Liliopsida</taxon>
        <taxon>Araceae</taxon>
        <taxon>Lemnoideae</taxon>
        <taxon>Spirodela</taxon>
    </lineage>
</organism>
<dbReference type="Pfam" id="PF13456">
    <property type="entry name" value="RVT_3"/>
    <property type="match status" value="1"/>
</dbReference>
<dbReference type="SUPFAM" id="SSF53098">
    <property type="entry name" value="Ribonuclease H-like"/>
    <property type="match status" value="1"/>
</dbReference>
<dbReference type="OrthoDB" id="1752183at2759"/>
<evidence type="ECO:0000313" key="2">
    <source>
        <dbReference type="EMBL" id="CAA7408342.1"/>
    </source>
</evidence>
<dbReference type="EMBL" id="LR746278">
    <property type="protein sequence ID" value="CAA7408342.1"/>
    <property type="molecule type" value="Genomic_DNA"/>
</dbReference>
<dbReference type="CDD" id="cd06222">
    <property type="entry name" value="RNase_H_like"/>
    <property type="match status" value="1"/>
</dbReference>
<sequence length="89" mass="10037">MKLNIDGASKGNPETLGGIIRDNSIKLIEAFSAQSEILTNMEAKCKALDDGLRLCEKLNIYNIAIETDSMTLTNMFRKNKCNQWKLQRT</sequence>
<dbReference type="InterPro" id="IPR012337">
    <property type="entry name" value="RNaseH-like_sf"/>
</dbReference>
<dbReference type="InterPro" id="IPR002156">
    <property type="entry name" value="RNaseH_domain"/>
</dbReference>
<protein>
    <recommendedName>
        <fullName evidence="1">RNase H type-1 domain-containing protein</fullName>
    </recommendedName>
</protein>
<gene>
    <name evidence="2" type="ORF">SI8410_15019020</name>
</gene>